<dbReference type="PANTHER" id="PTHR36404">
    <property type="entry name" value="EMBRYO DEFECTIVE 2737"/>
    <property type="match status" value="1"/>
</dbReference>
<accession>A0A5N5KWC0</accession>
<keyword evidence="3" id="KW-1185">Reference proteome</keyword>
<proteinExistence type="predicted"/>
<dbReference type="InterPro" id="IPR056892">
    <property type="entry name" value="Zf-AtTam37"/>
</dbReference>
<evidence type="ECO:0000313" key="2">
    <source>
        <dbReference type="EMBL" id="KAB5534612.1"/>
    </source>
</evidence>
<comment type="caution">
    <text evidence="2">The sequence shown here is derived from an EMBL/GenBank/DDBJ whole genome shotgun (WGS) entry which is preliminary data.</text>
</comment>
<dbReference type="AlphaFoldDB" id="A0A5N5KWC0"/>
<sequence length="138" mass="15432">MLFYGYFCSGEKATAECIADAIADNRAELVHLPSSMDLNMPLPSKDCPTCDGTGVMSCPECKNKLQVRISADDIMEPPWQAYNVLSKMEYPYEASIIPPLCRMFIVNLRTSNNEIPLETWICSDWDSVRDVLCIPGLS</sequence>
<dbReference type="EMBL" id="VDCV01000011">
    <property type="protein sequence ID" value="KAB5534612.1"/>
    <property type="molecule type" value="Genomic_DNA"/>
</dbReference>
<feature type="domain" description="AtTam37 zinc finger" evidence="1">
    <location>
        <begin position="8"/>
        <end position="79"/>
    </location>
</feature>
<dbReference type="GO" id="GO:0009507">
    <property type="term" value="C:chloroplast"/>
    <property type="evidence" value="ECO:0007669"/>
    <property type="project" value="TreeGrafter"/>
</dbReference>
<dbReference type="PANTHER" id="PTHR36404:SF1">
    <property type="entry name" value="EMBRYO DEFECTIVE 2737"/>
    <property type="match status" value="1"/>
</dbReference>
<dbReference type="Pfam" id="PF25112">
    <property type="entry name" value="zf-AtTam37"/>
    <property type="match status" value="1"/>
</dbReference>
<name>A0A5N5KWC0_9ROSI</name>
<evidence type="ECO:0000259" key="1">
    <source>
        <dbReference type="Pfam" id="PF25112"/>
    </source>
</evidence>
<reference evidence="3" key="1">
    <citation type="journal article" date="2019" name="Gigascience">
        <title>De novo genome assembly of the endangered Acer yangbiense, a plant species with extremely small populations endemic to Yunnan Province, China.</title>
        <authorList>
            <person name="Yang J."/>
            <person name="Wariss H.M."/>
            <person name="Tao L."/>
            <person name="Zhang R."/>
            <person name="Yun Q."/>
            <person name="Hollingsworth P."/>
            <person name="Dao Z."/>
            <person name="Luo G."/>
            <person name="Guo H."/>
            <person name="Ma Y."/>
            <person name="Sun W."/>
        </authorList>
    </citation>
    <scope>NUCLEOTIDE SEQUENCE [LARGE SCALE GENOMIC DNA]</scope>
    <source>
        <strain evidence="3">cv. br00</strain>
    </source>
</reference>
<gene>
    <name evidence="2" type="ORF">DKX38_017698</name>
</gene>
<evidence type="ECO:0000313" key="3">
    <source>
        <dbReference type="Proteomes" id="UP000326939"/>
    </source>
</evidence>
<dbReference type="Proteomes" id="UP000326939">
    <property type="component" value="Chromosome 11"/>
</dbReference>
<organism evidence="2 3">
    <name type="scientific">Salix brachista</name>
    <dbReference type="NCBI Taxonomy" id="2182728"/>
    <lineage>
        <taxon>Eukaryota</taxon>
        <taxon>Viridiplantae</taxon>
        <taxon>Streptophyta</taxon>
        <taxon>Embryophyta</taxon>
        <taxon>Tracheophyta</taxon>
        <taxon>Spermatophyta</taxon>
        <taxon>Magnoliopsida</taxon>
        <taxon>eudicotyledons</taxon>
        <taxon>Gunneridae</taxon>
        <taxon>Pentapetalae</taxon>
        <taxon>rosids</taxon>
        <taxon>fabids</taxon>
        <taxon>Malpighiales</taxon>
        <taxon>Salicaceae</taxon>
        <taxon>Saliceae</taxon>
        <taxon>Salix</taxon>
    </lineage>
</organism>
<protein>
    <recommendedName>
        <fullName evidence="1">AtTam37 zinc finger domain-containing protein</fullName>
    </recommendedName>
</protein>